<dbReference type="Pfam" id="PF02872">
    <property type="entry name" value="5_nucleotid_C"/>
    <property type="match status" value="1"/>
</dbReference>
<dbReference type="InterPro" id="IPR008334">
    <property type="entry name" value="5'-Nucleotdase_C"/>
</dbReference>
<dbReference type="InterPro" id="IPR006179">
    <property type="entry name" value="5_nucleotidase/apyrase"/>
</dbReference>
<evidence type="ECO:0000313" key="6">
    <source>
        <dbReference type="EMBL" id="KAG7399088.1"/>
    </source>
</evidence>
<evidence type="ECO:0000256" key="2">
    <source>
        <dbReference type="ARBA" id="ARBA00022729"/>
    </source>
</evidence>
<evidence type="ECO:0000259" key="5">
    <source>
        <dbReference type="Pfam" id="PF02872"/>
    </source>
</evidence>
<dbReference type="OrthoDB" id="10252235at2759"/>
<accession>A0A8T1X3W1</accession>
<evidence type="ECO:0000259" key="4">
    <source>
        <dbReference type="Pfam" id="PF00149"/>
    </source>
</evidence>
<comment type="caution">
    <text evidence="6">The sequence shown here is derived from an EMBL/GenBank/DDBJ whole genome shotgun (WGS) entry which is preliminary data.</text>
</comment>
<organism evidence="6 7">
    <name type="scientific">Phytophthora boehmeriae</name>
    <dbReference type="NCBI Taxonomy" id="109152"/>
    <lineage>
        <taxon>Eukaryota</taxon>
        <taxon>Sar</taxon>
        <taxon>Stramenopiles</taxon>
        <taxon>Oomycota</taxon>
        <taxon>Peronosporomycetes</taxon>
        <taxon>Peronosporales</taxon>
        <taxon>Peronosporaceae</taxon>
        <taxon>Phytophthora</taxon>
    </lineage>
</organism>
<dbReference type="Pfam" id="PF00149">
    <property type="entry name" value="Metallophos"/>
    <property type="match status" value="1"/>
</dbReference>
<evidence type="ECO:0000256" key="3">
    <source>
        <dbReference type="SAM" id="MobiDB-lite"/>
    </source>
</evidence>
<reference evidence="6" key="1">
    <citation type="submission" date="2021-02" db="EMBL/GenBank/DDBJ databases">
        <authorList>
            <person name="Palmer J.M."/>
        </authorList>
    </citation>
    <scope>NUCLEOTIDE SEQUENCE</scope>
    <source>
        <strain evidence="6">SCRP23</strain>
    </source>
</reference>
<feature type="region of interest" description="Disordered" evidence="3">
    <location>
        <begin position="485"/>
        <end position="504"/>
    </location>
</feature>
<dbReference type="AlphaFoldDB" id="A0A8T1X3W1"/>
<dbReference type="PANTHER" id="PTHR11575">
    <property type="entry name" value="5'-NUCLEOTIDASE-RELATED"/>
    <property type="match status" value="1"/>
</dbReference>
<evidence type="ECO:0000313" key="7">
    <source>
        <dbReference type="Proteomes" id="UP000693981"/>
    </source>
</evidence>
<dbReference type="EMBL" id="JAGDFL010000063">
    <property type="protein sequence ID" value="KAG7399088.1"/>
    <property type="molecule type" value="Genomic_DNA"/>
</dbReference>
<protein>
    <recommendedName>
        <fullName evidence="8">Calcineurin-like phosphoesterase</fullName>
    </recommendedName>
</protein>
<keyword evidence="7" id="KW-1185">Reference proteome</keyword>
<dbReference type="PANTHER" id="PTHR11575:SF48">
    <property type="entry name" value="5'-NUCLEOTIDASE"/>
    <property type="match status" value="1"/>
</dbReference>
<evidence type="ECO:0008006" key="8">
    <source>
        <dbReference type="Google" id="ProtNLM"/>
    </source>
</evidence>
<sequence>MERADTKTSALAPSTSAYEANSYSMNGAMRCKDSMLFDDTARPTGPSSSAQNNAVKVVFLTVNDVYAVLPDYDGVGGIAELATMLQSVRQRISADSHVIFTLNGDFLWRSELDRKDKGAHMVELLNYLGVEYVVLGNHEFDFGAEFLMELLTEANFTCFGSNIRSSSNGELLPGITDTCVVPLRNGLRLGLFGVSTTVTAQDPFAGPSVVFEDEVPHASRCVQELKAQGADAIVVLTHFKVADDVHLAMHAPGIDLILGGHDHMPMTCSAGQTLIHKSGIDALWLGVVEMTLTIPAVTEEMKALESSVQVGFQWQMLLNRGYEADPRCSTIINRYACLVEQDEKAQGKLEPLGTVLTALDGRRVTCRTQESNLGNLVADALREGLNADVGLVNAGYIKGDHLNAPGLVVTRKWLEKYLPLVKPTVVVEMPLRELKAALLYWLRRHPVMSSSQPQFSGLRVVYDISQPSAPAISSIHLAKEKYQGDVDESAENQRPGECHEENSGGMDRLVTVAMPLLNTMDGWHFFAGAPQLSSGPIVRNLVEKFVRKRGKVVYAPQEGRLRVITPTLTTLPSHASSL</sequence>
<name>A0A8T1X3W1_9STRA</name>
<dbReference type="InterPro" id="IPR004843">
    <property type="entry name" value="Calcineurin-like_PHP"/>
</dbReference>
<dbReference type="GO" id="GO:0009166">
    <property type="term" value="P:nucleotide catabolic process"/>
    <property type="evidence" value="ECO:0007669"/>
    <property type="project" value="InterPro"/>
</dbReference>
<feature type="domain" description="5'-Nucleotidase C-terminal" evidence="5">
    <location>
        <begin position="360"/>
        <end position="477"/>
    </location>
</feature>
<gene>
    <name evidence="6" type="ORF">PHYBOEH_009778</name>
</gene>
<comment type="similarity">
    <text evidence="1">Belongs to the 5'-nucleotidase family.</text>
</comment>
<dbReference type="Proteomes" id="UP000693981">
    <property type="component" value="Unassembled WGS sequence"/>
</dbReference>
<proteinExistence type="inferred from homology"/>
<keyword evidence="2" id="KW-0732">Signal</keyword>
<dbReference type="GO" id="GO:0016787">
    <property type="term" value="F:hydrolase activity"/>
    <property type="evidence" value="ECO:0007669"/>
    <property type="project" value="InterPro"/>
</dbReference>
<feature type="domain" description="Calcineurin-like phosphoesterase" evidence="4">
    <location>
        <begin position="59"/>
        <end position="265"/>
    </location>
</feature>
<evidence type="ECO:0000256" key="1">
    <source>
        <dbReference type="ARBA" id="ARBA00006654"/>
    </source>
</evidence>